<keyword evidence="8" id="KW-0675">Receptor</keyword>
<dbReference type="InterPro" id="IPR000068">
    <property type="entry name" value="GPCR_3_Ca_sens_rcpt-rel"/>
</dbReference>
<evidence type="ECO:0000313" key="13">
    <source>
        <dbReference type="Ensembl" id="ENSJJAP00000003642.1"/>
    </source>
</evidence>
<evidence type="ECO:0000256" key="3">
    <source>
        <dbReference type="ARBA" id="ARBA00022692"/>
    </source>
</evidence>
<evidence type="ECO:0000256" key="8">
    <source>
        <dbReference type="ARBA" id="ARBA00023170"/>
    </source>
</evidence>
<evidence type="ECO:0000313" key="14">
    <source>
        <dbReference type="Proteomes" id="UP000694385"/>
    </source>
</evidence>
<dbReference type="Pfam" id="PF01094">
    <property type="entry name" value="ANF_receptor"/>
    <property type="match status" value="1"/>
</dbReference>
<dbReference type="InterPro" id="IPR004073">
    <property type="entry name" value="GPCR_3_vmron_rcpt_2"/>
</dbReference>
<dbReference type="Gene3D" id="3.40.50.2300">
    <property type="match status" value="2"/>
</dbReference>
<dbReference type="CDD" id="cd15283">
    <property type="entry name" value="7tmC_V2R_pheromone"/>
    <property type="match status" value="1"/>
</dbReference>
<evidence type="ECO:0000256" key="4">
    <source>
        <dbReference type="ARBA" id="ARBA00022729"/>
    </source>
</evidence>
<keyword evidence="3 11" id="KW-0812">Transmembrane</keyword>
<dbReference type="InterPro" id="IPR000337">
    <property type="entry name" value="GPCR_3"/>
</dbReference>
<dbReference type="Gene3D" id="2.10.50.30">
    <property type="entry name" value="GPCR, family 3, nine cysteines domain"/>
    <property type="match status" value="1"/>
</dbReference>
<comment type="subcellular location">
    <subcellularLocation>
        <location evidence="1">Cell membrane</location>
        <topology evidence="1">Multi-pass membrane protein</topology>
    </subcellularLocation>
</comment>
<dbReference type="GeneTree" id="ENSGT00950000183069"/>
<reference evidence="13" key="1">
    <citation type="submission" date="2025-08" db="UniProtKB">
        <authorList>
            <consortium name="Ensembl"/>
        </authorList>
    </citation>
    <scope>IDENTIFICATION</scope>
</reference>
<evidence type="ECO:0000256" key="6">
    <source>
        <dbReference type="ARBA" id="ARBA00023040"/>
    </source>
</evidence>
<dbReference type="PROSITE" id="PS50259">
    <property type="entry name" value="G_PROTEIN_RECEP_F3_4"/>
    <property type="match status" value="1"/>
</dbReference>
<feature type="transmembrane region" description="Helical" evidence="11">
    <location>
        <begin position="588"/>
        <end position="612"/>
    </location>
</feature>
<name>A0A8C5K2H9_JACJA</name>
<feature type="transmembrane region" description="Helical" evidence="11">
    <location>
        <begin position="677"/>
        <end position="700"/>
    </location>
</feature>
<keyword evidence="4" id="KW-0732">Signal</keyword>
<proteinExistence type="predicted"/>
<accession>A0A8C5K2H9</accession>
<protein>
    <submittedName>
        <fullName evidence="13">Vomeronasal 2, receptor 118</fullName>
    </submittedName>
</protein>
<dbReference type="Pfam" id="PF07562">
    <property type="entry name" value="NCD3G"/>
    <property type="match status" value="1"/>
</dbReference>
<feature type="domain" description="G-protein coupled receptors family 3 profile" evidence="12">
    <location>
        <begin position="518"/>
        <end position="782"/>
    </location>
</feature>
<evidence type="ECO:0000256" key="1">
    <source>
        <dbReference type="ARBA" id="ARBA00004651"/>
    </source>
</evidence>
<dbReference type="InterPro" id="IPR017978">
    <property type="entry name" value="GPCR_3_C"/>
</dbReference>
<dbReference type="AlphaFoldDB" id="A0A8C5K2H9"/>
<dbReference type="InterPro" id="IPR011500">
    <property type="entry name" value="GPCR_3_9-Cys_dom"/>
</dbReference>
<feature type="transmembrane region" description="Helical" evidence="11">
    <location>
        <begin position="518"/>
        <end position="543"/>
    </location>
</feature>
<dbReference type="PANTHER" id="PTHR24061">
    <property type="entry name" value="CALCIUM-SENSING RECEPTOR-RELATED"/>
    <property type="match status" value="1"/>
</dbReference>
<keyword evidence="6" id="KW-0297">G-protein coupled receptor</keyword>
<keyword evidence="10" id="KW-0807">Transducer</keyword>
<dbReference type="InterPro" id="IPR028082">
    <property type="entry name" value="Peripla_BP_I"/>
</dbReference>
<keyword evidence="9" id="KW-0325">Glycoprotein</keyword>
<dbReference type="GO" id="GO:0004930">
    <property type="term" value="F:G protein-coupled receptor activity"/>
    <property type="evidence" value="ECO:0007669"/>
    <property type="project" value="UniProtKB-KW"/>
</dbReference>
<evidence type="ECO:0000259" key="12">
    <source>
        <dbReference type="PROSITE" id="PS50259"/>
    </source>
</evidence>
<evidence type="ECO:0000256" key="10">
    <source>
        <dbReference type="ARBA" id="ARBA00023224"/>
    </source>
</evidence>
<dbReference type="PANTHER" id="PTHR24061:SF411">
    <property type="entry name" value="VOMERONASAL 2, RECEPTOR 10-RELATED"/>
    <property type="match status" value="1"/>
</dbReference>
<feature type="transmembrane region" description="Helical" evidence="11">
    <location>
        <begin position="555"/>
        <end position="576"/>
    </location>
</feature>
<dbReference type="Pfam" id="PF00003">
    <property type="entry name" value="7tm_3"/>
    <property type="match status" value="1"/>
</dbReference>
<evidence type="ECO:0000256" key="2">
    <source>
        <dbReference type="ARBA" id="ARBA00022475"/>
    </source>
</evidence>
<evidence type="ECO:0000256" key="11">
    <source>
        <dbReference type="SAM" id="Phobius"/>
    </source>
</evidence>
<sequence length="786" mass="89812">MPIKIYEFVLAMLFAIEEINRNPDLLPNVTLSFTLFGAHCDSTTTEVNSLNLFSKYELINPNYICAMSSCDVILTGPSWTASTKIGTLLWLFNYPQVRLITYGPFHPILSDYDRFPHLYQMAPRDTYLPLAMVSLLLHFKWTWVGLVITDDDQGVQFFSNLRQEMHRNEICLAFVNVIPVNMQVYIMRAETYYNQIVTSSAKVVIIYGEKNSTLEVSFRRWECLGTQRIWVTTSKWNTLTRKRDFNLDLYLNTFIFSHHHHEISSFKNFIQTVNFSTYPNGITLKQLSWMYFNCSTSISYCKTMNNCSSNTILEWLLQHSFDMSMNDDCYNIYNAAYAVAHAFHEKLIQQVDIRGMEKQTHLMHECSQVNDFFIQFTNPIGDPVNMNQREKIDAMYDILNFWNFPQSLRIKVKIGEFSPYFTHDQQLYVSKEMIEWATGNRQIPISVCSMTCSPGFRKSHQEGRAACCFDCSPCPVNEISNATGMDQCVKCPDEQYANKEHNCCLPKAVTFLAYEDSLGMSLACMALGFSALTTLVLGIFLKHQDTPIVKANNRTLSYILLISLLFCFLCSLLFIGHPNLVTCILQQTTFVVLFTMAVSTVLAKTITVLLAFKITAPGKRMRWMLVSGTLNFIIPICTLIQLFFCGIWLGTSPPFVDTDAYSEHGHIIIMCNKGSVTVFYCVLGYITSLALVSFTVAFLARKLPDTFNEAKFLTFSMLVFCSVWVTFLLVYQSTRGKFMVAVEVFSILASSAGLLGCIFVPKCYIILFRPSVNSLQMFKNKNHSSK</sequence>
<reference evidence="13" key="2">
    <citation type="submission" date="2025-09" db="UniProtKB">
        <authorList>
            <consortium name="Ensembl"/>
        </authorList>
    </citation>
    <scope>IDENTIFICATION</scope>
</reference>
<evidence type="ECO:0000256" key="7">
    <source>
        <dbReference type="ARBA" id="ARBA00023136"/>
    </source>
</evidence>
<organism evidence="13 14">
    <name type="scientific">Jaculus jaculus</name>
    <name type="common">Lesser Egyptian jerboa</name>
    <dbReference type="NCBI Taxonomy" id="51337"/>
    <lineage>
        <taxon>Eukaryota</taxon>
        <taxon>Metazoa</taxon>
        <taxon>Chordata</taxon>
        <taxon>Craniata</taxon>
        <taxon>Vertebrata</taxon>
        <taxon>Euteleostomi</taxon>
        <taxon>Mammalia</taxon>
        <taxon>Eutheria</taxon>
        <taxon>Euarchontoglires</taxon>
        <taxon>Glires</taxon>
        <taxon>Rodentia</taxon>
        <taxon>Myomorpha</taxon>
        <taxon>Dipodoidea</taxon>
        <taxon>Dipodidae</taxon>
        <taxon>Dipodinae</taxon>
        <taxon>Jaculus</taxon>
    </lineage>
</organism>
<evidence type="ECO:0000256" key="5">
    <source>
        <dbReference type="ARBA" id="ARBA00022989"/>
    </source>
</evidence>
<feature type="transmembrane region" description="Helical" evidence="11">
    <location>
        <begin position="744"/>
        <end position="767"/>
    </location>
</feature>
<dbReference type="CDD" id="cd06365">
    <property type="entry name" value="PBP1_pheromone_receptor"/>
    <property type="match status" value="1"/>
</dbReference>
<keyword evidence="2" id="KW-1003">Cell membrane</keyword>
<keyword evidence="7 11" id="KW-0472">Membrane</keyword>
<dbReference type="InterPro" id="IPR038550">
    <property type="entry name" value="GPCR_3_9-Cys_sf"/>
</dbReference>
<dbReference type="Proteomes" id="UP000694385">
    <property type="component" value="Unassembled WGS sequence"/>
</dbReference>
<dbReference type="PRINTS" id="PR01535">
    <property type="entry name" value="VOMERONASL2R"/>
</dbReference>
<dbReference type="InterPro" id="IPR001828">
    <property type="entry name" value="ANF_lig-bd_rcpt"/>
</dbReference>
<dbReference type="Ensembl" id="ENSJJAT00000008234.1">
    <property type="protein sequence ID" value="ENSJJAP00000003642.1"/>
    <property type="gene ID" value="ENSJJAG00000007013.1"/>
</dbReference>
<dbReference type="PRINTS" id="PR00248">
    <property type="entry name" value="GPCRMGR"/>
</dbReference>
<keyword evidence="5 11" id="KW-1133">Transmembrane helix</keyword>
<feature type="transmembrane region" description="Helical" evidence="11">
    <location>
        <begin position="624"/>
        <end position="649"/>
    </location>
</feature>
<gene>
    <name evidence="13" type="primary">LOC101612014</name>
</gene>
<dbReference type="SUPFAM" id="SSF53822">
    <property type="entry name" value="Periplasmic binding protein-like I"/>
    <property type="match status" value="1"/>
</dbReference>
<evidence type="ECO:0000256" key="9">
    <source>
        <dbReference type="ARBA" id="ARBA00023180"/>
    </source>
</evidence>
<keyword evidence="14" id="KW-1185">Reference proteome</keyword>
<feature type="transmembrane region" description="Helical" evidence="11">
    <location>
        <begin position="712"/>
        <end position="732"/>
    </location>
</feature>
<dbReference type="GO" id="GO:0005886">
    <property type="term" value="C:plasma membrane"/>
    <property type="evidence" value="ECO:0007669"/>
    <property type="project" value="UniProtKB-SubCell"/>
</dbReference>